<keyword evidence="2" id="KW-1185">Reference proteome</keyword>
<organism evidence="1 2">
    <name type="scientific">Massilia haematophila</name>
    <dbReference type="NCBI Taxonomy" id="457923"/>
    <lineage>
        <taxon>Bacteria</taxon>
        <taxon>Pseudomonadati</taxon>
        <taxon>Pseudomonadota</taxon>
        <taxon>Betaproteobacteria</taxon>
        <taxon>Burkholderiales</taxon>
        <taxon>Oxalobacteraceae</taxon>
        <taxon>Telluria group</taxon>
        <taxon>Massilia</taxon>
    </lineage>
</organism>
<name>A0ABV7PRC7_9BURK</name>
<dbReference type="RefSeq" id="WP_379737196.1">
    <property type="nucleotide sequence ID" value="NZ_JBHRVV010000001.1"/>
</dbReference>
<reference evidence="2" key="1">
    <citation type="journal article" date="2019" name="Int. J. Syst. Evol. Microbiol.">
        <title>The Global Catalogue of Microorganisms (GCM) 10K type strain sequencing project: providing services to taxonomists for standard genome sequencing and annotation.</title>
        <authorList>
            <consortium name="The Broad Institute Genomics Platform"/>
            <consortium name="The Broad Institute Genome Sequencing Center for Infectious Disease"/>
            <person name="Wu L."/>
            <person name="Ma J."/>
        </authorList>
    </citation>
    <scope>NUCLEOTIDE SEQUENCE [LARGE SCALE GENOMIC DNA]</scope>
    <source>
        <strain evidence="2">CCM 7480</strain>
    </source>
</reference>
<gene>
    <name evidence="1" type="ORF">ACFOPH_21620</name>
</gene>
<dbReference type="EMBL" id="JBHRVV010000001">
    <property type="protein sequence ID" value="MFC3460821.1"/>
    <property type="molecule type" value="Genomic_DNA"/>
</dbReference>
<dbReference type="Proteomes" id="UP001595665">
    <property type="component" value="Unassembled WGS sequence"/>
</dbReference>
<accession>A0ABV7PRC7</accession>
<evidence type="ECO:0000313" key="1">
    <source>
        <dbReference type="EMBL" id="MFC3460821.1"/>
    </source>
</evidence>
<protein>
    <submittedName>
        <fullName evidence="1">Uncharacterized protein</fullName>
    </submittedName>
</protein>
<sequence>MALSPFAVDEPKRKAKQLICRSDLPAIEHPAPTRIDGDAGWTVNELDSSLLIHS</sequence>
<proteinExistence type="predicted"/>
<comment type="caution">
    <text evidence="1">The sequence shown here is derived from an EMBL/GenBank/DDBJ whole genome shotgun (WGS) entry which is preliminary data.</text>
</comment>
<evidence type="ECO:0000313" key="2">
    <source>
        <dbReference type="Proteomes" id="UP001595665"/>
    </source>
</evidence>